<evidence type="ECO:0000313" key="3">
    <source>
        <dbReference type="Proteomes" id="UP000215914"/>
    </source>
</evidence>
<reference evidence="2" key="1">
    <citation type="journal article" date="2017" name="Nature">
        <title>The sunflower genome provides insights into oil metabolism, flowering and Asterid evolution.</title>
        <authorList>
            <person name="Badouin H."/>
            <person name="Gouzy J."/>
            <person name="Grassa C.J."/>
            <person name="Murat F."/>
            <person name="Staton S.E."/>
            <person name="Cottret L."/>
            <person name="Lelandais-Briere C."/>
            <person name="Owens G.L."/>
            <person name="Carrere S."/>
            <person name="Mayjonade B."/>
            <person name="Legrand L."/>
            <person name="Gill N."/>
            <person name="Kane N.C."/>
            <person name="Bowers J.E."/>
            <person name="Hubner S."/>
            <person name="Bellec A."/>
            <person name="Berard A."/>
            <person name="Berges H."/>
            <person name="Blanchet N."/>
            <person name="Boniface M.C."/>
            <person name="Brunel D."/>
            <person name="Catrice O."/>
            <person name="Chaidir N."/>
            <person name="Claudel C."/>
            <person name="Donnadieu C."/>
            <person name="Faraut T."/>
            <person name="Fievet G."/>
            <person name="Helmstetter N."/>
            <person name="King M."/>
            <person name="Knapp S.J."/>
            <person name="Lai Z."/>
            <person name="Le Paslier M.C."/>
            <person name="Lippi Y."/>
            <person name="Lorenzon L."/>
            <person name="Mandel J.R."/>
            <person name="Marage G."/>
            <person name="Marchand G."/>
            <person name="Marquand E."/>
            <person name="Bret-Mestries E."/>
            <person name="Morien E."/>
            <person name="Nambeesan S."/>
            <person name="Nguyen T."/>
            <person name="Pegot-Espagnet P."/>
            <person name="Pouilly N."/>
            <person name="Raftis F."/>
            <person name="Sallet E."/>
            <person name="Schiex T."/>
            <person name="Thomas J."/>
            <person name="Vandecasteele C."/>
            <person name="Vares D."/>
            <person name="Vear F."/>
            <person name="Vautrin S."/>
            <person name="Crespi M."/>
            <person name="Mangin B."/>
            <person name="Burke J.M."/>
            <person name="Salse J."/>
            <person name="Munos S."/>
            <person name="Vincourt P."/>
            <person name="Rieseberg L.H."/>
            <person name="Langlade N.B."/>
        </authorList>
    </citation>
    <scope>NUCLEOTIDE SEQUENCE</scope>
    <source>
        <tissue evidence="2">Leaves</tissue>
    </source>
</reference>
<protein>
    <submittedName>
        <fullName evidence="2">RNA-directed DNA polymerase</fullName>
        <ecNumber evidence="2">2.7.7.49</ecNumber>
    </submittedName>
</protein>
<evidence type="ECO:0000313" key="2">
    <source>
        <dbReference type="EMBL" id="KAF5767555.1"/>
    </source>
</evidence>
<dbReference type="EC" id="2.7.7.49" evidence="2"/>
<keyword evidence="2" id="KW-0548">Nucleotidyltransferase</keyword>
<accession>A0A9K3E5T6</accession>
<dbReference type="PANTHER" id="PTHR11439">
    <property type="entry name" value="GAG-POL-RELATED RETROTRANSPOSON"/>
    <property type="match status" value="1"/>
</dbReference>
<dbReference type="SUPFAM" id="SSF56672">
    <property type="entry name" value="DNA/RNA polymerases"/>
    <property type="match status" value="1"/>
</dbReference>
<dbReference type="AlphaFoldDB" id="A0A9K3E5T6"/>
<keyword evidence="3" id="KW-1185">Reference proteome</keyword>
<keyword evidence="2" id="KW-0695">RNA-directed DNA polymerase</keyword>
<proteinExistence type="predicted"/>
<dbReference type="CDD" id="cd09272">
    <property type="entry name" value="RNase_HI_RT_Ty1"/>
    <property type="match status" value="1"/>
</dbReference>
<gene>
    <name evidence="2" type="ORF">HanXRQr2_Chr14g0625681</name>
</gene>
<dbReference type="InterPro" id="IPR043502">
    <property type="entry name" value="DNA/RNA_pol_sf"/>
</dbReference>
<sequence>MNFQEAIKEDHWKKAMDCEIASIEKNKTWKLVNPPPNVKPIGVKWVYKVKKDAKGSIIKYKARLVAKGYVQRFGIDYEEVFAPVARIETVRLMLALAANRGWEVHHLDVKSAFLHGELKEDVYVHQPEGYVKRGQERQVYKLIKALYGLRQAPRAWNTRLDSALKELGFTRCKHEQAIYRRERNQRLLLVCTYVDDLIVIGATSQDIADFKKQMEALFEMSDLGLLHYYLGIEVNQGVRGISIKQSGYATKVLKQFGLWESNSTQFPLDPGLKLTKKDEAKKTDPTEYRKVVGCLRYLTHTRPDLCYSVSYVSRFMQEPTQTHAQAVKQILRYLKGSIDLGIFYLNGGTKTLHGFSDSSHSVDDDDGRSTTGIVFYYGDAPITWSSQKQSIVALSSCEAEFMAATSAACQALWLRGLLSEITGETEKVVTLRVDNLSAIALMKNPVFHRRSKHIHTRYHFIRECVEREQIEVEHVSGDLQRADILTKVLARLKFIEMRGLIGVTRLGG</sequence>
<name>A0A9K3E5T6_HELAN</name>
<keyword evidence="2" id="KW-0808">Transferase</keyword>
<reference evidence="2" key="2">
    <citation type="submission" date="2020-06" db="EMBL/GenBank/DDBJ databases">
        <title>Helianthus annuus Genome sequencing and assembly Release 2.</title>
        <authorList>
            <person name="Gouzy J."/>
            <person name="Langlade N."/>
            <person name="Munos S."/>
        </authorList>
    </citation>
    <scope>NUCLEOTIDE SEQUENCE</scope>
    <source>
        <tissue evidence="2">Leaves</tissue>
    </source>
</reference>
<organism evidence="2 3">
    <name type="scientific">Helianthus annuus</name>
    <name type="common">Common sunflower</name>
    <dbReference type="NCBI Taxonomy" id="4232"/>
    <lineage>
        <taxon>Eukaryota</taxon>
        <taxon>Viridiplantae</taxon>
        <taxon>Streptophyta</taxon>
        <taxon>Embryophyta</taxon>
        <taxon>Tracheophyta</taxon>
        <taxon>Spermatophyta</taxon>
        <taxon>Magnoliopsida</taxon>
        <taxon>eudicotyledons</taxon>
        <taxon>Gunneridae</taxon>
        <taxon>Pentapetalae</taxon>
        <taxon>asterids</taxon>
        <taxon>campanulids</taxon>
        <taxon>Asterales</taxon>
        <taxon>Asteraceae</taxon>
        <taxon>Asteroideae</taxon>
        <taxon>Heliantheae alliance</taxon>
        <taxon>Heliantheae</taxon>
        <taxon>Helianthus</taxon>
    </lineage>
</organism>
<feature type="domain" description="Reverse transcriptase Ty1/copia-type" evidence="1">
    <location>
        <begin position="26"/>
        <end position="268"/>
    </location>
</feature>
<dbReference type="InterPro" id="IPR013103">
    <property type="entry name" value="RVT_2"/>
</dbReference>
<dbReference type="Pfam" id="PF07727">
    <property type="entry name" value="RVT_2"/>
    <property type="match status" value="1"/>
</dbReference>
<comment type="caution">
    <text evidence="2">The sequence shown here is derived from an EMBL/GenBank/DDBJ whole genome shotgun (WGS) entry which is preliminary data.</text>
</comment>
<dbReference type="Proteomes" id="UP000215914">
    <property type="component" value="Unassembled WGS sequence"/>
</dbReference>
<dbReference type="PANTHER" id="PTHR11439:SF515">
    <property type="entry name" value="GAG-POL POLYPROTEIN"/>
    <property type="match status" value="1"/>
</dbReference>
<evidence type="ECO:0000259" key="1">
    <source>
        <dbReference type="Pfam" id="PF07727"/>
    </source>
</evidence>
<dbReference type="GO" id="GO:0003964">
    <property type="term" value="F:RNA-directed DNA polymerase activity"/>
    <property type="evidence" value="ECO:0007669"/>
    <property type="project" value="UniProtKB-KW"/>
</dbReference>
<dbReference type="Gramene" id="mRNA:HanXRQr2_Chr14g0625681">
    <property type="protein sequence ID" value="CDS:HanXRQr2_Chr14g0625681.1"/>
    <property type="gene ID" value="HanXRQr2_Chr14g0625681"/>
</dbReference>
<dbReference type="EMBL" id="MNCJ02000329">
    <property type="protein sequence ID" value="KAF5767555.1"/>
    <property type="molecule type" value="Genomic_DNA"/>
</dbReference>